<dbReference type="EMBL" id="MIJD01000115">
    <property type="protein sequence ID" value="OPE54001.1"/>
    <property type="molecule type" value="Genomic_DNA"/>
</dbReference>
<dbReference type="Proteomes" id="UP000191039">
    <property type="component" value="Unassembled WGS sequence"/>
</dbReference>
<feature type="region of interest" description="Disordered" evidence="1">
    <location>
        <begin position="97"/>
        <end position="121"/>
    </location>
</feature>
<evidence type="ECO:0000313" key="3">
    <source>
        <dbReference type="Proteomes" id="UP000191039"/>
    </source>
</evidence>
<comment type="caution">
    <text evidence="2">The sequence shown here is derived from an EMBL/GenBank/DDBJ whole genome shotgun (WGS) entry which is preliminary data.</text>
</comment>
<sequence length="246" mass="23343">MTTLAPGSARATVTEQRAAVAAASAIAGSATGAGRTDIDAHAADATRAADPTAGIGVLKNCAAAVAAATRTPAATDLAKGPRAAGAAGTADVSAIEPGAAAGGRPRNGGHGGGSQGSRAAAAARTAVAHHSGVAAVTAIGAEAAVAAMATVADDSALAAVTAGQPVGGAVPTVSAVTEQPATVLPVGVVRSTGGAVADQSAGQRDAEHCRKVDRRRGVAAGADEVVRCVTADSDGADDTLHDAFHR</sequence>
<organism evidence="2 3">
    <name type="scientific">Mycolicibacterium diernhoferi</name>
    <dbReference type="NCBI Taxonomy" id="1801"/>
    <lineage>
        <taxon>Bacteria</taxon>
        <taxon>Bacillati</taxon>
        <taxon>Actinomycetota</taxon>
        <taxon>Actinomycetes</taxon>
        <taxon>Mycobacteriales</taxon>
        <taxon>Mycobacteriaceae</taxon>
        <taxon>Mycolicibacterium</taxon>
    </lineage>
</organism>
<evidence type="ECO:0000256" key="1">
    <source>
        <dbReference type="SAM" id="MobiDB-lite"/>
    </source>
</evidence>
<reference evidence="2 3" key="1">
    <citation type="submission" date="2016-09" db="EMBL/GenBank/DDBJ databases">
        <title>genome sequences of unsequenced Mycobacteria.</title>
        <authorList>
            <person name="Greninger A.L."/>
            <person name="Jerome K.R."/>
            <person name="Mcnair B."/>
            <person name="Wallis C."/>
            <person name="Fang F."/>
        </authorList>
    </citation>
    <scope>NUCLEOTIDE SEQUENCE [LARGE SCALE GENOMIC DNA]</scope>
    <source>
        <strain evidence="2 3">BM1</strain>
    </source>
</reference>
<name>A0A1T3WIR4_9MYCO</name>
<protein>
    <submittedName>
        <fullName evidence="2">Uncharacterized protein</fullName>
    </submittedName>
</protein>
<feature type="compositionally biased region" description="Gly residues" evidence="1">
    <location>
        <begin position="105"/>
        <end position="115"/>
    </location>
</feature>
<proteinExistence type="predicted"/>
<accession>A0A1T3WIR4</accession>
<dbReference type="AlphaFoldDB" id="A0A1T3WIR4"/>
<evidence type="ECO:0000313" key="2">
    <source>
        <dbReference type="EMBL" id="OPE54001.1"/>
    </source>
</evidence>
<gene>
    <name evidence="2" type="ORF">BV510_12705</name>
</gene>